<evidence type="ECO:0000313" key="3">
    <source>
        <dbReference type="Proteomes" id="UP000799439"/>
    </source>
</evidence>
<organism evidence="2 3">
    <name type="scientific">Myriangium duriaei CBS 260.36</name>
    <dbReference type="NCBI Taxonomy" id="1168546"/>
    <lineage>
        <taxon>Eukaryota</taxon>
        <taxon>Fungi</taxon>
        <taxon>Dikarya</taxon>
        <taxon>Ascomycota</taxon>
        <taxon>Pezizomycotina</taxon>
        <taxon>Dothideomycetes</taxon>
        <taxon>Dothideomycetidae</taxon>
        <taxon>Myriangiales</taxon>
        <taxon>Myriangiaceae</taxon>
        <taxon>Myriangium</taxon>
    </lineage>
</organism>
<keyword evidence="3" id="KW-1185">Reference proteome</keyword>
<dbReference type="PANTHER" id="PTHR12905:SF0">
    <property type="entry name" value="CALCINEURIN-LIKE PHOSPHOESTERASE DOMAIN-CONTAINING PROTEIN"/>
    <property type="match status" value="1"/>
</dbReference>
<feature type="domain" description="Calcineurin-like phosphoesterase" evidence="1">
    <location>
        <begin position="152"/>
        <end position="233"/>
    </location>
</feature>
<proteinExistence type="predicted"/>
<dbReference type="Pfam" id="PF00149">
    <property type="entry name" value="Metallophos"/>
    <property type="match status" value="1"/>
</dbReference>
<dbReference type="Proteomes" id="UP000799439">
    <property type="component" value="Unassembled WGS sequence"/>
</dbReference>
<dbReference type="GO" id="GO:0016787">
    <property type="term" value="F:hydrolase activity"/>
    <property type="evidence" value="ECO:0007669"/>
    <property type="project" value="InterPro"/>
</dbReference>
<dbReference type="InterPro" id="IPR004843">
    <property type="entry name" value="Calcineurin-like_PHP"/>
</dbReference>
<dbReference type="Gene3D" id="3.60.21.10">
    <property type="match status" value="1"/>
</dbReference>
<reference evidence="2" key="1">
    <citation type="journal article" date="2020" name="Stud. Mycol.">
        <title>101 Dothideomycetes genomes: a test case for predicting lifestyles and emergence of pathogens.</title>
        <authorList>
            <person name="Haridas S."/>
            <person name="Albert R."/>
            <person name="Binder M."/>
            <person name="Bloem J."/>
            <person name="Labutti K."/>
            <person name="Salamov A."/>
            <person name="Andreopoulos B."/>
            <person name="Baker S."/>
            <person name="Barry K."/>
            <person name="Bills G."/>
            <person name="Bluhm B."/>
            <person name="Cannon C."/>
            <person name="Castanera R."/>
            <person name="Culley D."/>
            <person name="Daum C."/>
            <person name="Ezra D."/>
            <person name="Gonzalez J."/>
            <person name="Henrissat B."/>
            <person name="Kuo A."/>
            <person name="Liang C."/>
            <person name="Lipzen A."/>
            <person name="Lutzoni F."/>
            <person name="Magnuson J."/>
            <person name="Mondo S."/>
            <person name="Nolan M."/>
            <person name="Ohm R."/>
            <person name="Pangilinan J."/>
            <person name="Park H.-J."/>
            <person name="Ramirez L."/>
            <person name="Alfaro M."/>
            <person name="Sun H."/>
            <person name="Tritt A."/>
            <person name="Yoshinaga Y."/>
            <person name="Zwiers L.-H."/>
            <person name="Turgeon B."/>
            <person name="Goodwin S."/>
            <person name="Spatafora J."/>
            <person name="Crous P."/>
            <person name="Grigoriev I."/>
        </authorList>
    </citation>
    <scope>NUCLEOTIDE SEQUENCE</scope>
    <source>
        <strain evidence="2">CBS 260.36</strain>
    </source>
</reference>
<dbReference type="InterPro" id="IPR029052">
    <property type="entry name" value="Metallo-depent_PP-like"/>
</dbReference>
<protein>
    <recommendedName>
        <fullName evidence="1">Calcineurin-like phosphoesterase domain-containing protein</fullName>
    </recommendedName>
</protein>
<gene>
    <name evidence="2" type="ORF">K461DRAFT_267200</name>
</gene>
<dbReference type="OrthoDB" id="630188at2759"/>
<accession>A0A9P4J883</accession>
<name>A0A9P4J883_9PEZI</name>
<dbReference type="PANTHER" id="PTHR12905">
    <property type="entry name" value="METALLOPHOSPHOESTERASE"/>
    <property type="match status" value="1"/>
</dbReference>
<comment type="caution">
    <text evidence="2">The sequence shown here is derived from an EMBL/GenBank/DDBJ whole genome shotgun (WGS) entry which is preliminary data.</text>
</comment>
<sequence>MIVVGGFRFGVEGAGSRNQACLLTRAAAAFTSLVTTNIALIRADVSKDLEAHADAGTHLIREDLNPLLINDYAIEAQPTTWFLAHAAAAAAAATCGISHQSLHSLASFVIHSDDINPQIDTVEDLQFDTAFTATTARDRFRSCVRSGTVRTSILVLSDTHLANPFPSAGPASASNLPHIDLLIHAGDLTMFGTPGEFDRALDMLAEIPAGVKVVIPGNHDLSLDKLWTERGKERTREWLGRNGGNVKVAGELGLEAWRRSEEMWFGDEGRARKEGVRMLREGRSVLELKNGAKAEGVSSAWEEVVAWKWAEAGCNCKADIYATPFTPEFYDWGFAYEKFDDRFNPPGEQLLDATNIAVNPVYTGPHETDTIDIMITHGPPYGLLDMSARGNIKVGCPHLLNALQHCRPRLHCFGHIHEGWGAALVDWSKAPTSSSAEPMTTHDFCRSWDNLSASSDFVQHVSVKPADAIATIGQDHIPRSGRDSLVVNAAIMDVEYRPVNRPWLIYLDLASA</sequence>
<evidence type="ECO:0000259" key="1">
    <source>
        <dbReference type="Pfam" id="PF00149"/>
    </source>
</evidence>
<evidence type="ECO:0000313" key="2">
    <source>
        <dbReference type="EMBL" id="KAF2154144.1"/>
    </source>
</evidence>
<dbReference type="InterPro" id="IPR051693">
    <property type="entry name" value="UPF0046_metallophosphoest"/>
</dbReference>
<dbReference type="AlphaFoldDB" id="A0A9P4J883"/>
<dbReference type="SUPFAM" id="SSF56300">
    <property type="entry name" value="Metallo-dependent phosphatases"/>
    <property type="match status" value="1"/>
</dbReference>
<dbReference type="EMBL" id="ML996084">
    <property type="protein sequence ID" value="KAF2154144.1"/>
    <property type="molecule type" value="Genomic_DNA"/>
</dbReference>